<dbReference type="GO" id="GO:0009103">
    <property type="term" value="P:lipopolysaccharide biosynthetic process"/>
    <property type="evidence" value="ECO:0007669"/>
    <property type="project" value="UniProtKB-ARBA"/>
</dbReference>
<keyword evidence="6 8" id="KW-1133">Transmembrane helix</keyword>
<feature type="transmembrane region" description="Helical" evidence="8">
    <location>
        <begin position="113"/>
        <end position="130"/>
    </location>
</feature>
<evidence type="ECO:0000256" key="6">
    <source>
        <dbReference type="ARBA" id="ARBA00022989"/>
    </source>
</evidence>
<dbReference type="Pfam" id="PF13231">
    <property type="entry name" value="PMT_2"/>
    <property type="match status" value="1"/>
</dbReference>
<reference evidence="10 11" key="1">
    <citation type="submission" date="2017-04" db="EMBL/GenBank/DDBJ databases">
        <authorList>
            <person name="Afonso C.L."/>
            <person name="Miller P.J."/>
            <person name="Scott M.A."/>
            <person name="Spackman E."/>
            <person name="Goraichik I."/>
            <person name="Dimitrov K.M."/>
            <person name="Suarez D.L."/>
            <person name="Swayne D.E."/>
        </authorList>
    </citation>
    <scope>NUCLEOTIDE SEQUENCE [LARGE SCALE GENOMIC DNA]</scope>
    <source>
        <strain evidence="10 11">DSM 26133</strain>
    </source>
</reference>
<evidence type="ECO:0000313" key="10">
    <source>
        <dbReference type="EMBL" id="SMD37749.1"/>
    </source>
</evidence>
<dbReference type="Proteomes" id="UP000192472">
    <property type="component" value="Unassembled WGS sequence"/>
</dbReference>
<feature type="transmembrane region" description="Helical" evidence="8">
    <location>
        <begin position="281"/>
        <end position="297"/>
    </location>
</feature>
<gene>
    <name evidence="10" type="ORF">SAMN04488029_3443</name>
</gene>
<evidence type="ECO:0000256" key="1">
    <source>
        <dbReference type="ARBA" id="ARBA00004651"/>
    </source>
</evidence>
<feature type="transmembrane region" description="Helical" evidence="8">
    <location>
        <begin position="303"/>
        <end position="319"/>
    </location>
</feature>
<dbReference type="EMBL" id="FWYF01000004">
    <property type="protein sequence ID" value="SMD37749.1"/>
    <property type="molecule type" value="Genomic_DNA"/>
</dbReference>
<sequence>MEQGYNSIQYYKTLFATMLLVVAYLSVAREFDHDEFEAVHTSWKMINGESIYLDFFQHHHPFFYYLIAPVIYLLGDSITTLIVLRLLMLAMYMGIVLCVYQLAIVVFNNKKVAWLSIAFLLFMAMFSQKAIEIRPDVPQVLFGLLGILFLLQFKKHSTLFKYFLSAMCLALSYLFLQKAVFIVAAIGLVQLFWLYHRRLNFYQLIQYWLIFGFTISPYYFYLFYTDQFETYLLYNWIINMHFEGCFSPFNTIVDSFYYNHFIWIFGAVGIGFCLKRGLSDISLLGVFLFLTVFAVKAPYRQYFMPFVPILCITAAYAMIEVLRRKHLLIVVSLSAIVPMLYLIRTVIVYPNQPQLEKIEWVLNQTDPSDYVYDGDIYFNLYRKDIDYFWFSTEPGRGGLGTYQSLRPYTYNIYDAIRKYQPKVISDTFVENLENDVIRNNYIQTTQYPELYIRVK</sequence>
<dbReference type="PANTHER" id="PTHR33908:SF11">
    <property type="entry name" value="MEMBRANE PROTEIN"/>
    <property type="match status" value="1"/>
</dbReference>
<evidence type="ECO:0000256" key="2">
    <source>
        <dbReference type="ARBA" id="ARBA00022475"/>
    </source>
</evidence>
<keyword evidence="2" id="KW-1003">Cell membrane</keyword>
<feature type="transmembrane region" description="Helical" evidence="8">
    <location>
        <begin position="137"/>
        <end position="153"/>
    </location>
</feature>
<dbReference type="GO" id="GO:0005886">
    <property type="term" value="C:plasma membrane"/>
    <property type="evidence" value="ECO:0007669"/>
    <property type="project" value="UniProtKB-SubCell"/>
</dbReference>
<dbReference type="OrthoDB" id="5378171at2"/>
<organism evidence="10 11">
    <name type="scientific">Reichenbachiella faecimaris</name>
    <dbReference type="NCBI Taxonomy" id="692418"/>
    <lineage>
        <taxon>Bacteria</taxon>
        <taxon>Pseudomonadati</taxon>
        <taxon>Bacteroidota</taxon>
        <taxon>Cytophagia</taxon>
        <taxon>Cytophagales</taxon>
        <taxon>Reichenbachiellaceae</taxon>
        <taxon>Reichenbachiella</taxon>
    </lineage>
</organism>
<feature type="transmembrane region" description="Helical" evidence="8">
    <location>
        <begin position="207"/>
        <end position="224"/>
    </location>
</feature>
<evidence type="ECO:0000256" key="3">
    <source>
        <dbReference type="ARBA" id="ARBA00022676"/>
    </source>
</evidence>
<feature type="domain" description="Glycosyltransferase RgtA/B/C/D-like" evidence="9">
    <location>
        <begin position="59"/>
        <end position="205"/>
    </location>
</feature>
<dbReference type="RefSeq" id="WP_084374086.1">
    <property type="nucleotide sequence ID" value="NZ_FWYF01000004.1"/>
</dbReference>
<keyword evidence="5 8" id="KW-0812">Transmembrane</keyword>
<evidence type="ECO:0000256" key="5">
    <source>
        <dbReference type="ARBA" id="ARBA00022692"/>
    </source>
</evidence>
<accession>A0A1W2GM58</accession>
<proteinExistence type="predicted"/>
<dbReference type="GO" id="GO:0016763">
    <property type="term" value="F:pentosyltransferase activity"/>
    <property type="evidence" value="ECO:0007669"/>
    <property type="project" value="TreeGrafter"/>
</dbReference>
<dbReference type="STRING" id="692418.SAMN04488029_3443"/>
<feature type="transmembrane region" description="Helical" evidence="8">
    <location>
        <begin position="256"/>
        <end position="274"/>
    </location>
</feature>
<evidence type="ECO:0000256" key="8">
    <source>
        <dbReference type="SAM" id="Phobius"/>
    </source>
</evidence>
<keyword evidence="3 10" id="KW-0328">Glycosyltransferase</keyword>
<comment type="subcellular location">
    <subcellularLocation>
        <location evidence="1">Cell membrane</location>
        <topology evidence="1">Multi-pass membrane protein</topology>
    </subcellularLocation>
</comment>
<evidence type="ECO:0000256" key="4">
    <source>
        <dbReference type="ARBA" id="ARBA00022679"/>
    </source>
</evidence>
<protein>
    <submittedName>
        <fullName evidence="10">Dolichyl-phosphate-mannose-protein mannosyltransferase</fullName>
    </submittedName>
</protein>
<dbReference type="InterPro" id="IPR050297">
    <property type="entry name" value="LipidA_mod_glycosyltrf_83"/>
</dbReference>
<feature type="transmembrane region" description="Helical" evidence="8">
    <location>
        <begin position="326"/>
        <end position="343"/>
    </location>
</feature>
<evidence type="ECO:0000256" key="7">
    <source>
        <dbReference type="ARBA" id="ARBA00023136"/>
    </source>
</evidence>
<feature type="transmembrane region" description="Helical" evidence="8">
    <location>
        <begin position="89"/>
        <end position="107"/>
    </location>
</feature>
<evidence type="ECO:0000313" key="11">
    <source>
        <dbReference type="Proteomes" id="UP000192472"/>
    </source>
</evidence>
<evidence type="ECO:0000259" key="9">
    <source>
        <dbReference type="Pfam" id="PF13231"/>
    </source>
</evidence>
<feature type="transmembrane region" description="Helical" evidence="8">
    <location>
        <begin position="9"/>
        <end position="27"/>
    </location>
</feature>
<dbReference type="InterPro" id="IPR038731">
    <property type="entry name" value="RgtA/B/C-like"/>
</dbReference>
<dbReference type="PANTHER" id="PTHR33908">
    <property type="entry name" value="MANNOSYLTRANSFERASE YKCB-RELATED"/>
    <property type="match status" value="1"/>
</dbReference>
<dbReference type="AlphaFoldDB" id="A0A1W2GM58"/>
<name>A0A1W2GM58_REIFA</name>
<feature type="transmembrane region" description="Helical" evidence="8">
    <location>
        <begin position="173"/>
        <end position="195"/>
    </location>
</feature>
<feature type="transmembrane region" description="Helical" evidence="8">
    <location>
        <begin position="62"/>
        <end position="84"/>
    </location>
</feature>
<keyword evidence="7 8" id="KW-0472">Membrane</keyword>
<keyword evidence="11" id="KW-1185">Reference proteome</keyword>
<keyword evidence="4 10" id="KW-0808">Transferase</keyword>